<proteinExistence type="predicted"/>
<evidence type="ECO:0000313" key="2">
    <source>
        <dbReference type="Proteomes" id="UP000324611"/>
    </source>
</evidence>
<organism evidence="1 2">
    <name type="scientific">Chitinophaga agrisoli</name>
    <dbReference type="NCBI Taxonomy" id="2607653"/>
    <lineage>
        <taxon>Bacteria</taxon>
        <taxon>Pseudomonadati</taxon>
        <taxon>Bacteroidota</taxon>
        <taxon>Chitinophagia</taxon>
        <taxon>Chitinophagales</taxon>
        <taxon>Chitinophagaceae</taxon>
        <taxon>Chitinophaga</taxon>
    </lineage>
</organism>
<dbReference type="EMBL" id="VUOC01000004">
    <property type="protein sequence ID" value="KAA2238854.1"/>
    <property type="molecule type" value="Genomic_DNA"/>
</dbReference>
<reference evidence="1 2" key="2">
    <citation type="submission" date="2019-09" db="EMBL/GenBank/DDBJ databases">
        <authorList>
            <person name="Jin C."/>
        </authorList>
    </citation>
    <scope>NUCLEOTIDE SEQUENCE [LARGE SCALE GENOMIC DNA]</scope>
    <source>
        <strain evidence="1 2">BN140078</strain>
    </source>
</reference>
<gene>
    <name evidence="1" type="ORF">F0L74_21815</name>
</gene>
<dbReference type="Proteomes" id="UP000324611">
    <property type="component" value="Unassembled WGS sequence"/>
</dbReference>
<reference evidence="1 2" key="1">
    <citation type="submission" date="2019-09" db="EMBL/GenBank/DDBJ databases">
        <title>Chitinophaga ginsengihumi sp. nov., isolated from soil of ginseng rhizosphere.</title>
        <authorList>
            <person name="Lee J."/>
        </authorList>
    </citation>
    <scope>NUCLEOTIDE SEQUENCE [LARGE SCALE GENOMIC DNA]</scope>
    <source>
        <strain evidence="1 2">BN140078</strain>
    </source>
</reference>
<dbReference type="PROSITE" id="PS51257">
    <property type="entry name" value="PROKAR_LIPOPROTEIN"/>
    <property type="match status" value="1"/>
</dbReference>
<accession>A0A5B2VIW9</accession>
<sequence length="176" mass="20013">MKNSITFLLILLVACSENGGNKMSFYDNAFRMALPDSIKETKGPPNFEREAGYLGYFTSKDSAINIKVEIKEDSAMLPRHFTNKDLSAELWLSRLLDPGTEMLDSGIIFQHGTEMISFMHEDTLRATLTGFVTEHRIFYSKKGFTRVRIKCFCTQPEDRRKTQKLANAIASSIKLD</sequence>
<dbReference type="AlphaFoldDB" id="A0A5B2VIW9"/>
<keyword evidence="2" id="KW-1185">Reference proteome</keyword>
<name>A0A5B2VIW9_9BACT</name>
<evidence type="ECO:0000313" key="1">
    <source>
        <dbReference type="EMBL" id="KAA2238854.1"/>
    </source>
</evidence>
<dbReference type="RefSeq" id="WP_149840033.1">
    <property type="nucleotide sequence ID" value="NZ_VUOC01000004.1"/>
</dbReference>
<comment type="caution">
    <text evidence="1">The sequence shown here is derived from an EMBL/GenBank/DDBJ whole genome shotgun (WGS) entry which is preliminary data.</text>
</comment>
<protein>
    <recommendedName>
        <fullName evidence="3">Gliding motility-associated lipoprotein GldD</fullName>
    </recommendedName>
</protein>
<evidence type="ECO:0008006" key="3">
    <source>
        <dbReference type="Google" id="ProtNLM"/>
    </source>
</evidence>